<proteinExistence type="inferred from homology"/>
<dbReference type="OrthoDB" id="263560at2759"/>
<evidence type="ECO:0000313" key="5">
    <source>
        <dbReference type="EMBL" id="RKO91191.1"/>
    </source>
</evidence>
<dbReference type="EMBL" id="KZ995188">
    <property type="protein sequence ID" value="RKO91191.1"/>
    <property type="molecule type" value="Genomic_DNA"/>
</dbReference>
<dbReference type="Pfam" id="PF10273">
    <property type="entry name" value="WGG"/>
    <property type="match status" value="1"/>
</dbReference>
<evidence type="ECO:0000256" key="4">
    <source>
        <dbReference type="SAM" id="SignalP"/>
    </source>
</evidence>
<comment type="similarity">
    <text evidence="1">Belongs to the TSR2 family.</text>
</comment>
<reference evidence="6" key="1">
    <citation type="journal article" date="2018" name="Nat. Microbiol.">
        <title>Leveraging single-cell genomics to expand the fungal tree of life.</title>
        <authorList>
            <person name="Ahrendt S.R."/>
            <person name="Quandt C.A."/>
            <person name="Ciobanu D."/>
            <person name="Clum A."/>
            <person name="Salamov A."/>
            <person name="Andreopoulos B."/>
            <person name="Cheng J.F."/>
            <person name="Woyke T."/>
            <person name="Pelin A."/>
            <person name="Henrissat B."/>
            <person name="Reynolds N.K."/>
            <person name="Benny G.L."/>
            <person name="Smith M.E."/>
            <person name="James T.Y."/>
            <person name="Grigoriev I.V."/>
        </authorList>
    </citation>
    <scope>NUCLEOTIDE SEQUENCE [LARGE SCALE GENOMIC DNA]</scope>
</reference>
<evidence type="ECO:0000256" key="2">
    <source>
        <dbReference type="ARBA" id="ARBA00022552"/>
    </source>
</evidence>
<evidence type="ECO:0000256" key="3">
    <source>
        <dbReference type="SAM" id="MobiDB-lite"/>
    </source>
</evidence>
<feature type="compositionally biased region" description="Acidic residues" evidence="3">
    <location>
        <begin position="131"/>
        <end position="151"/>
    </location>
</feature>
<name>A0A4P9WEN7_9FUNG</name>
<dbReference type="GO" id="GO:0006364">
    <property type="term" value="P:rRNA processing"/>
    <property type="evidence" value="ECO:0007669"/>
    <property type="project" value="UniProtKB-KW"/>
</dbReference>
<evidence type="ECO:0000313" key="6">
    <source>
        <dbReference type="Proteomes" id="UP000269721"/>
    </source>
</evidence>
<keyword evidence="4" id="KW-0732">Signal</keyword>
<dbReference type="AlphaFoldDB" id="A0A4P9WEN7"/>
<sequence length="184" mass="20314">MSAPHLTHFPLFIESITLVFSRWTALQLALDHQMAGASTPLRATELLEDTAAFFRTHGSEVHADELDSNFTAFFEEVFCAELDDGSPLQVGRTLVKLYAEIVGEGRLELLEELRGKARVSGAGRSVRAGGDADDDDEESGDEEEGEGEAMDVDVPVVRERAPWPEPVVDEDGFELVQKKGRRRN</sequence>
<keyword evidence="6" id="KW-1185">Reference proteome</keyword>
<dbReference type="PANTHER" id="PTHR21250">
    <property type="entry name" value="PRE-RRNA-PROCESSING PROTEIN TSR2 HOMOLOG"/>
    <property type="match status" value="1"/>
</dbReference>
<evidence type="ECO:0000256" key="1">
    <source>
        <dbReference type="ARBA" id="ARBA00006524"/>
    </source>
</evidence>
<feature type="chain" id="PRO_5020766722" description="Pre-rRNA-processing protein TSR2-domain-containing protein" evidence="4">
    <location>
        <begin position="22"/>
        <end position="184"/>
    </location>
</feature>
<feature type="region of interest" description="Disordered" evidence="3">
    <location>
        <begin position="121"/>
        <end position="184"/>
    </location>
</feature>
<gene>
    <name evidence="5" type="ORF">BDK51DRAFT_20976</name>
</gene>
<feature type="signal peptide" evidence="4">
    <location>
        <begin position="1"/>
        <end position="21"/>
    </location>
</feature>
<protein>
    <recommendedName>
        <fullName evidence="7">Pre-rRNA-processing protein TSR2-domain-containing protein</fullName>
    </recommendedName>
</protein>
<dbReference type="InterPro" id="IPR019398">
    <property type="entry name" value="Pre-rRNA_process_TSR2"/>
</dbReference>
<dbReference type="Proteomes" id="UP000269721">
    <property type="component" value="Unassembled WGS sequence"/>
</dbReference>
<accession>A0A4P9WEN7</accession>
<evidence type="ECO:0008006" key="7">
    <source>
        <dbReference type="Google" id="ProtNLM"/>
    </source>
</evidence>
<keyword evidence="2" id="KW-0698">rRNA processing</keyword>
<organism evidence="5 6">
    <name type="scientific">Blyttiomyces helicus</name>
    <dbReference type="NCBI Taxonomy" id="388810"/>
    <lineage>
        <taxon>Eukaryota</taxon>
        <taxon>Fungi</taxon>
        <taxon>Fungi incertae sedis</taxon>
        <taxon>Chytridiomycota</taxon>
        <taxon>Chytridiomycota incertae sedis</taxon>
        <taxon>Chytridiomycetes</taxon>
        <taxon>Chytridiomycetes incertae sedis</taxon>
        <taxon>Blyttiomyces</taxon>
    </lineage>
</organism>